<feature type="region of interest" description="Disordered" evidence="1">
    <location>
        <begin position="967"/>
        <end position="1022"/>
    </location>
</feature>
<feature type="region of interest" description="Disordered" evidence="1">
    <location>
        <begin position="1724"/>
        <end position="1783"/>
    </location>
</feature>
<feature type="compositionally biased region" description="Basic and acidic residues" evidence="1">
    <location>
        <begin position="1598"/>
        <end position="1615"/>
    </location>
</feature>
<feature type="compositionally biased region" description="Low complexity" evidence="1">
    <location>
        <begin position="1637"/>
        <end position="1649"/>
    </location>
</feature>
<organism evidence="2 3">
    <name type="scientific">Pycnoporus cinnabarinus</name>
    <name type="common">Cinnabar-red polypore</name>
    <name type="synonym">Trametes cinnabarina</name>
    <dbReference type="NCBI Taxonomy" id="5643"/>
    <lineage>
        <taxon>Eukaryota</taxon>
        <taxon>Fungi</taxon>
        <taxon>Dikarya</taxon>
        <taxon>Basidiomycota</taxon>
        <taxon>Agaricomycotina</taxon>
        <taxon>Agaricomycetes</taxon>
        <taxon>Polyporales</taxon>
        <taxon>Polyporaceae</taxon>
        <taxon>Trametes</taxon>
    </lineage>
</organism>
<dbReference type="STRING" id="5643.A0A060SFG9"/>
<feature type="compositionally biased region" description="Basic and acidic residues" evidence="1">
    <location>
        <begin position="1553"/>
        <end position="1569"/>
    </location>
</feature>
<feature type="compositionally biased region" description="Basic and acidic residues" evidence="1">
    <location>
        <begin position="1256"/>
        <end position="1266"/>
    </location>
</feature>
<feature type="region of interest" description="Disordered" evidence="1">
    <location>
        <begin position="1142"/>
        <end position="1397"/>
    </location>
</feature>
<feature type="compositionally biased region" description="Basic and acidic residues" evidence="1">
    <location>
        <begin position="1161"/>
        <end position="1172"/>
    </location>
</feature>
<evidence type="ECO:0000256" key="1">
    <source>
        <dbReference type="SAM" id="MobiDB-lite"/>
    </source>
</evidence>
<feature type="compositionally biased region" description="Basic and acidic residues" evidence="1">
    <location>
        <begin position="214"/>
        <end position="227"/>
    </location>
</feature>
<dbReference type="OMA" id="TSHETHA"/>
<feature type="compositionally biased region" description="Polar residues" evidence="1">
    <location>
        <begin position="10"/>
        <end position="43"/>
    </location>
</feature>
<feature type="compositionally biased region" description="Basic and acidic residues" evidence="1">
    <location>
        <begin position="706"/>
        <end position="717"/>
    </location>
</feature>
<gene>
    <name evidence="2" type="ORF">BN946_scf185007.g179</name>
</gene>
<protein>
    <submittedName>
        <fullName evidence="2">Uncharacterized protein</fullName>
    </submittedName>
</protein>
<dbReference type="OrthoDB" id="2758439at2759"/>
<evidence type="ECO:0000313" key="3">
    <source>
        <dbReference type="Proteomes" id="UP000029665"/>
    </source>
</evidence>
<dbReference type="Proteomes" id="UP000029665">
    <property type="component" value="Unassembled WGS sequence"/>
</dbReference>
<proteinExistence type="predicted"/>
<feature type="compositionally biased region" description="Basic and acidic residues" evidence="1">
    <location>
        <begin position="312"/>
        <end position="326"/>
    </location>
</feature>
<feature type="region of interest" description="Disordered" evidence="1">
    <location>
        <begin position="1427"/>
        <end position="1453"/>
    </location>
</feature>
<feature type="region of interest" description="Disordered" evidence="1">
    <location>
        <begin position="537"/>
        <end position="571"/>
    </location>
</feature>
<comment type="caution">
    <text evidence="2">The sequence shown here is derived from an EMBL/GenBank/DDBJ whole genome shotgun (WGS) entry which is preliminary data.</text>
</comment>
<feature type="compositionally biased region" description="Low complexity" evidence="1">
    <location>
        <begin position="999"/>
        <end position="1018"/>
    </location>
</feature>
<evidence type="ECO:0000313" key="2">
    <source>
        <dbReference type="EMBL" id="CDO73125.1"/>
    </source>
</evidence>
<feature type="compositionally biased region" description="Polar residues" evidence="1">
    <location>
        <begin position="550"/>
        <end position="566"/>
    </location>
</feature>
<feature type="region of interest" description="Disordered" evidence="1">
    <location>
        <begin position="699"/>
        <end position="729"/>
    </location>
</feature>
<feature type="compositionally biased region" description="Basic and acidic residues" evidence="1">
    <location>
        <begin position="537"/>
        <end position="549"/>
    </location>
</feature>
<feature type="compositionally biased region" description="Polar residues" evidence="1">
    <location>
        <begin position="90"/>
        <end position="123"/>
    </location>
</feature>
<accession>A0A060SFG9</accession>
<dbReference type="HOGENOM" id="CLU_237534_0_0_1"/>
<feature type="region of interest" description="Disordered" evidence="1">
    <location>
        <begin position="1"/>
        <end position="123"/>
    </location>
</feature>
<feature type="compositionally biased region" description="Polar residues" evidence="1">
    <location>
        <begin position="202"/>
        <end position="213"/>
    </location>
</feature>
<feature type="compositionally biased region" description="Polar residues" evidence="1">
    <location>
        <begin position="1444"/>
        <end position="1453"/>
    </location>
</feature>
<name>A0A060SFG9_PYCCI</name>
<feature type="region of interest" description="Disordered" evidence="1">
    <location>
        <begin position="1524"/>
        <end position="1658"/>
    </location>
</feature>
<feature type="region of interest" description="Disordered" evidence="1">
    <location>
        <begin position="189"/>
        <end position="269"/>
    </location>
</feature>
<feature type="region of interest" description="Disordered" evidence="1">
    <location>
        <begin position="292"/>
        <end position="355"/>
    </location>
</feature>
<dbReference type="EMBL" id="CCBP010000119">
    <property type="protein sequence ID" value="CDO73125.1"/>
    <property type="molecule type" value="Genomic_DNA"/>
</dbReference>
<reference evidence="2" key="1">
    <citation type="submission" date="2014-01" db="EMBL/GenBank/DDBJ databases">
        <title>The genome of the white-rot fungus Pycnoporus cinnabarinus: a basidiomycete model with a versatile arsenal for lignocellulosic biomass breakdown.</title>
        <authorList>
            <person name="Levasseur A."/>
            <person name="Lomascolo A."/>
            <person name="Ruiz-Duenas F.J."/>
            <person name="Uzan E."/>
            <person name="Piumi F."/>
            <person name="Kues U."/>
            <person name="Ram A.F.J."/>
            <person name="Murat C."/>
            <person name="Haon M."/>
            <person name="Benoit I."/>
            <person name="Arfi Y."/>
            <person name="Chevret D."/>
            <person name="Drula E."/>
            <person name="Kwon M.J."/>
            <person name="Gouret P."/>
            <person name="Lesage-Meessen L."/>
            <person name="Lombard V."/>
            <person name="Mariette J."/>
            <person name="Noirot C."/>
            <person name="Park J."/>
            <person name="Patyshakuliyeva A."/>
            <person name="Wieneger R.A.B."/>
            <person name="Wosten H.A.B."/>
            <person name="Martin F."/>
            <person name="Coutinho P.M."/>
            <person name="de Vries R."/>
            <person name="Martinez A.T."/>
            <person name="Klopp C."/>
            <person name="Pontarotti P."/>
            <person name="Henrissat B."/>
            <person name="Record E."/>
        </authorList>
    </citation>
    <scope>NUCLEOTIDE SEQUENCE [LARGE SCALE GENOMIC DNA]</scope>
    <source>
        <strain evidence="2">BRFM137</strain>
    </source>
</reference>
<feature type="compositionally biased region" description="Basic and acidic residues" evidence="1">
    <location>
        <begin position="1347"/>
        <end position="1361"/>
    </location>
</feature>
<sequence>MPKRGRGRRSQQPSVSSSTTRTRLQSGSPTPRPKTSSNQTPMEQGSPLLRRSTRTTVIRAGLKRQAEGQTPATLLGPPGALGDQEDEARSANTTMTASPNVSGPGANPSSIASTRRGTPSNDLQLGVRPVDYIDDATASASVAFAAFGELLAPQTGNGEDAHGQFEAATVSGEAAALPRPGMDVEVHGRFQTPTHSFPPATSLASNVSPLTDVSSDHNNEGRDDDPQTLRGYDLAGSRPIPGSPSSTMHLSSTSQEPPRPPLQSPLNLIPPINVTNYTTRRDVAWPAITQATQAADVPDQDDGARLLPDPQSDPRPENAKDARPYNDSDNGVGTGALDRRDVRANTGADVPTDDAADIQTNHKMNFNTNDRIDVEANVGANAQVDGRANPPADVRANVRTDVQADVHPYVQADVQADVPTRDLSGTSAKFHAGSGVEERRVKFLEENHVRYRANDRVDMRREDSDEVDGEHPIHVVGDIHHYAQANGRADARTDRHADLRSKAHTDSGVHLHQQALVDGNDDVRMDDNNQIHSLRTSHETHAQASKSDDTATSNIPHAPSANSPLPVTTALDLNPQAEPAGAVDSHAYGPLHGFDDRMLVDSDVEQSCGSNPVMSGYDFAAIARPHTVPSGATSASCVDIERLTDSAGEPSSTAAYPIVYTNPHPNVWNNPPANVDIALQKPQRPTVDANDLDDVFGLPSTSQAMDRNDVKGADHQASRPAGPSAAKANLGWYSDDDAANGVLSDSTSPAVGRISNATLQRVRDTYEDVVQLAKNVQAETGLSTGQVFDQWFTTYAGSGTRSKGNMWNLYNIYFKTHASEELDRISLDRKKPSYRELCYSAFKADNGEKAQEILTTFQGIQQVTEGKKQTVAQRTRAFKQYSARVTNLMDSFETHHGFSGAVVLVGNSVNSDGHLAAVHMTKHAEGLVTHQFFEDKCRAPSDVLIGHMKSHVYNRVSNTMIDFTWEGEPEAGPSTPAKGKQRASDKHAKVASQHRPNEASHGGASSARPAASSPVKAAQSEDDEDLLIIRKDKPKFICQKFRKLLAVNASLFPWKTLAQVLATNGAWMDNWPDDVPWPGEPVGKQTKSRRPTKGITTLKSAEINALLASLKAPVHRIRFHKCQNDHEKLDLVRGVLPVIYGAPPPSTSIHKRGRRLFANGKTDREGHRRLEPTDSDAEQPSPARSDRAEPRPRSSSPSAPSQPTPPCQLRPRERRAVRVGISTTPKKAEVREPDANQEVINLADIDTDTDTDTDDDFRITPRDAAKKAQSKRQAPSDWDSGLGSEQPRTPPTAAAKGKMRALEVPVHESEPVPPVRVPSSTVDARGGAQCGVHAGPTSSSSSSMPKVDGRPSKRPRLDNIDASRPTTDPGVAAKRDSQLKPNAHAKPHANLPTNAGTNVGTNLVSNSSGNVSSKVNTKDVTNVATNTHAGLHPNVTPHAGTKHVASSSTDAQTTRHNPVGIVHAGNSTTLTGVEGLREGGQRKSHDVAVPSAETHQYHEGRARPLAIDSGTRATVNLSSKLLANSTDITRRGEARGQHGRSNSPMGARMPDQPADRDGNVQTEAKKYVGADDPVNLRANPRADGHLPLVARRNAAVHPDSRRDSTGRVDSQERHQPGLTTTNQHKGESQRALHCDSAAAETAMQADQATGQGRMPGDDSVHHAENRFQHGVAQPMYYQQYQPGGWMGPAGSYAYGPAYPPNTHQPPPGNYPPSIHQGQFGGYVMHNPYAGQPSGPTSYQPPPGPANYPPPPGPINYQPPPGPINYQPPPGPTNYQPPPSFLPQGPPIQSVKLLGITAMFQYMPCTAFFLQTITSIASPAVIVQV</sequence>
<feature type="compositionally biased region" description="Pro residues" evidence="1">
    <location>
        <begin position="1738"/>
        <end position="1783"/>
    </location>
</feature>
<feature type="compositionally biased region" description="Low complexity" evidence="1">
    <location>
        <begin position="243"/>
        <end position="254"/>
    </location>
</feature>
<feature type="compositionally biased region" description="Basic and acidic residues" evidence="1">
    <location>
        <begin position="1624"/>
        <end position="1633"/>
    </location>
</feature>
<keyword evidence="3" id="KW-1185">Reference proteome</keyword>
<feature type="compositionally biased region" description="Acidic residues" evidence="1">
    <location>
        <begin position="1245"/>
        <end position="1255"/>
    </location>
</feature>